<dbReference type="PROSITE" id="PS51257">
    <property type="entry name" value="PROKAR_LIPOPROTEIN"/>
    <property type="match status" value="1"/>
</dbReference>
<reference evidence="1 2" key="1">
    <citation type="submission" date="2019-02" db="EMBL/GenBank/DDBJ databases">
        <title>Deep-cultivation of Planctomycetes and their phenomic and genomic characterization uncovers novel biology.</title>
        <authorList>
            <person name="Wiegand S."/>
            <person name="Jogler M."/>
            <person name="Boedeker C."/>
            <person name="Pinto D."/>
            <person name="Vollmers J."/>
            <person name="Rivas-Marin E."/>
            <person name="Kohn T."/>
            <person name="Peeters S.H."/>
            <person name="Heuer A."/>
            <person name="Rast P."/>
            <person name="Oberbeckmann S."/>
            <person name="Bunk B."/>
            <person name="Jeske O."/>
            <person name="Meyerdierks A."/>
            <person name="Storesund J.E."/>
            <person name="Kallscheuer N."/>
            <person name="Luecker S."/>
            <person name="Lage O.M."/>
            <person name="Pohl T."/>
            <person name="Merkel B.J."/>
            <person name="Hornburger P."/>
            <person name="Mueller R.-W."/>
            <person name="Bruemmer F."/>
            <person name="Labrenz M."/>
            <person name="Spormann A.M."/>
            <person name="Op den Camp H."/>
            <person name="Overmann J."/>
            <person name="Amann R."/>
            <person name="Jetten M.S.M."/>
            <person name="Mascher T."/>
            <person name="Medema M.H."/>
            <person name="Devos D.P."/>
            <person name="Kaster A.-K."/>
            <person name="Ovreas L."/>
            <person name="Rohde M."/>
            <person name="Galperin M.Y."/>
            <person name="Jogler C."/>
        </authorList>
    </citation>
    <scope>NUCLEOTIDE SEQUENCE [LARGE SCALE GENOMIC DNA]</scope>
    <source>
        <strain evidence="1 2">Pla175</strain>
    </source>
</reference>
<keyword evidence="2" id="KW-1185">Reference proteome</keyword>
<name>A0A518DA65_9BACT</name>
<dbReference type="Proteomes" id="UP000317429">
    <property type="component" value="Chromosome"/>
</dbReference>
<dbReference type="AlphaFoldDB" id="A0A518DA65"/>
<proteinExistence type="predicted"/>
<dbReference type="EMBL" id="CP036291">
    <property type="protein sequence ID" value="QDU88338.1"/>
    <property type="molecule type" value="Genomic_DNA"/>
</dbReference>
<evidence type="ECO:0000313" key="2">
    <source>
        <dbReference type="Proteomes" id="UP000317429"/>
    </source>
</evidence>
<accession>A0A518DA65</accession>
<dbReference type="KEGG" id="pnd:Pla175_17130"/>
<protein>
    <submittedName>
        <fullName evidence="1">Uncharacterized protein</fullName>
    </submittedName>
</protein>
<evidence type="ECO:0000313" key="1">
    <source>
        <dbReference type="EMBL" id="QDU88338.1"/>
    </source>
</evidence>
<gene>
    <name evidence="1" type="ORF">Pla175_17130</name>
</gene>
<organism evidence="1 2">
    <name type="scientific">Pirellulimonas nuda</name>
    <dbReference type="NCBI Taxonomy" id="2528009"/>
    <lineage>
        <taxon>Bacteria</taxon>
        <taxon>Pseudomonadati</taxon>
        <taxon>Planctomycetota</taxon>
        <taxon>Planctomycetia</taxon>
        <taxon>Pirellulales</taxon>
        <taxon>Lacipirellulaceae</taxon>
        <taxon>Pirellulimonas</taxon>
    </lineage>
</organism>
<sequence length="504" mass="51944">MHVRKWLFSSLVIASAAAVGCQGQGRMAYNLPPSERLMHPGPGVGGPGPGVIPVGNQMTMGADPSMGQRPYGPGGGSGGACPSYGQGCAADQEQNFMQAQGPMAAGGDIMQCGCFDGGCSGGSCPADGGMAGAGCMGGPPTTSQIAFIGEAGLQVQWDLSAPGMFDSSPLVVPGRQDFAQGAIYRLRLTNIPGHEVVTLYPTLEVAPVTPRTDAYLAHAPIPIQFTEEDFDQVISGNFVTKVIYLPDPEFQELALAGVETLVSTRLDPGCDPIAEADRRGSILAIVRIGNKDLESGRGMSRMGQVFPASYGPQVDQAQMVIEGEAYPGPAYEEEMYNGNGYQAPACEGSNAYTGQAPGGYAGGPMPMGAPTAGFAPNAVPPHMVPNYGPQYGMPITGTPIGIPGPPHIPLGVPAGLRNHTMVNRTRVCLPPPTPKVQVTVKQRPGMNYPAPVNHVHVNEAHRAPFKLFGGTVAPLGRSAVAAAVNAHAGGGGEECFAPSGAQCE</sequence>